<protein>
    <submittedName>
        <fullName evidence="2">Uncharacterized protein</fullName>
    </submittedName>
</protein>
<proteinExistence type="predicted"/>
<feature type="non-terminal residue" evidence="2">
    <location>
        <position position="60"/>
    </location>
</feature>
<evidence type="ECO:0000313" key="2">
    <source>
        <dbReference type="EMBL" id="KKL44517.1"/>
    </source>
</evidence>
<gene>
    <name evidence="2" type="ORF">LCGC14_2364900</name>
</gene>
<name>A0A0F9F095_9ZZZZ</name>
<evidence type="ECO:0000256" key="1">
    <source>
        <dbReference type="SAM" id="Coils"/>
    </source>
</evidence>
<dbReference type="EMBL" id="LAZR01034728">
    <property type="protein sequence ID" value="KKL44517.1"/>
    <property type="molecule type" value="Genomic_DNA"/>
</dbReference>
<reference evidence="2" key="1">
    <citation type="journal article" date="2015" name="Nature">
        <title>Complex archaea that bridge the gap between prokaryotes and eukaryotes.</title>
        <authorList>
            <person name="Spang A."/>
            <person name="Saw J.H."/>
            <person name="Jorgensen S.L."/>
            <person name="Zaremba-Niedzwiedzka K."/>
            <person name="Martijn J."/>
            <person name="Lind A.E."/>
            <person name="van Eijk R."/>
            <person name="Schleper C."/>
            <person name="Guy L."/>
            <person name="Ettema T.J."/>
        </authorList>
    </citation>
    <scope>NUCLEOTIDE SEQUENCE</scope>
</reference>
<sequence length="60" mass="6957">MKAEIIPEKKHTDKLKELQVRVDELETLNAGQKKREEKLLKQAGYLGLINRLTVTFLTVH</sequence>
<organism evidence="2">
    <name type="scientific">marine sediment metagenome</name>
    <dbReference type="NCBI Taxonomy" id="412755"/>
    <lineage>
        <taxon>unclassified sequences</taxon>
        <taxon>metagenomes</taxon>
        <taxon>ecological metagenomes</taxon>
    </lineage>
</organism>
<dbReference type="AlphaFoldDB" id="A0A0F9F095"/>
<feature type="coiled-coil region" evidence="1">
    <location>
        <begin position="8"/>
        <end position="42"/>
    </location>
</feature>
<keyword evidence="1" id="KW-0175">Coiled coil</keyword>
<accession>A0A0F9F095</accession>
<comment type="caution">
    <text evidence="2">The sequence shown here is derived from an EMBL/GenBank/DDBJ whole genome shotgun (WGS) entry which is preliminary data.</text>
</comment>